<gene>
    <name evidence="1" type="ORF">CH063_01782</name>
</gene>
<reference evidence="2" key="1">
    <citation type="journal article" date="2012" name="Nat. Genet.">
        <title>Lifestyle transitions in plant pathogenic Colletotrichum fungi deciphered by genome and transcriptome analyses.</title>
        <authorList>
            <person name="O'Connell R.J."/>
            <person name="Thon M.R."/>
            <person name="Hacquard S."/>
            <person name="Amyotte S.G."/>
            <person name="Kleemann J."/>
            <person name="Torres M.F."/>
            <person name="Damm U."/>
            <person name="Buiate E.A."/>
            <person name="Epstein L."/>
            <person name="Alkan N."/>
            <person name="Altmueller J."/>
            <person name="Alvarado-Balderrama L."/>
            <person name="Bauser C.A."/>
            <person name="Becker C."/>
            <person name="Birren B.W."/>
            <person name="Chen Z."/>
            <person name="Choi J."/>
            <person name="Crouch J.A."/>
            <person name="Duvick J.P."/>
            <person name="Farman M.A."/>
            <person name="Gan P."/>
            <person name="Heiman D."/>
            <person name="Henrissat B."/>
            <person name="Howard R.J."/>
            <person name="Kabbage M."/>
            <person name="Koch C."/>
            <person name="Kracher B."/>
            <person name="Kubo Y."/>
            <person name="Law A.D."/>
            <person name="Lebrun M.-H."/>
            <person name="Lee Y.-H."/>
            <person name="Miyara I."/>
            <person name="Moore N."/>
            <person name="Neumann U."/>
            <person name="Nordstroem K."/>
            <person name="Panaccione D.G."/>
            <person name="Panstruga R."/>
            <person name="Place M."/>
            <person name="Proctor R.H."/>
            <person name="Prusky D."/>
            <person name="Rech G."/>
            <person name="Reinhardt R."/>
            <person name="Rollins J.A."/>
            <person name="Rounsley S."/>
            <person name="Schardl C.L."/>
            <person name="Schwartz D.C."/>
            <person name="Shenoy N."/>
            <person name="Shirasu K."/>
            <person name="Sikhakolli U.R."/>
            <person name="Stueber K."/>
            <person name="Sukno S.A."/>
            <person name="Sweigard J.A."/>
            <person name="Takano Y."/>
            <person name="Takahara H."/>
            <person name="Trail F."/>
            <person name="van der Does H.C."/>
            <person name="Voll L.M."/>
            <person name="Will I."/>
            <person name="Young S."/>
            <person name="Zeng Q."/>
            <person name="Zhang J."/>
            <person name="Zhou S."/>
            <person name="Dickman M.B."/>
            <person name="Schulze-Lefert P."/>
            <person name="Ver Loren van Themaat E."/>
            <person name="Ma L.-J."/>
            <person name="Vaillancourt L.J."/>
        </authorList>
    </citation>
    <scope>NUCLEOTIDE SEQUENCE [LARGE SCALE GENOMIC DNA]</scope>
    <source>
        <strain evidence="2">IMI 349063</strain>
    </source>
</reference>
<sequence length="68" mass="7874">MFLLGFLLGGVFPSFFLNGTVNQVAVRHFMTATPLFMHHWSSMHPRLGYWQNNVLSEQPCFTCWGVRI</sequence>
<name>H1VC80_COLHI</name>
<protein>
    <submittedName>
        <fullName evidence="1">Uncharacterized protein</fullName>
    </submittedName>
</protein>
<dbReference type="HOGENOM" id="CLU_2793862_0_0_1"/>
<dbReference type="Proteomes" id="UP000007174">
    <property type="component" value="Unassembled WGS sequence"/>
</dbReference>
<evidence type="ECO:0000313" key="1">
    <source>
        <dbReference type="EMBL" id="CCF37833.1"/>
    </source>
</evidence>
<proteinExistence type="predicted"/>
<dbReference type="AlphaFoldDB" id="H1VC80"/>
<evidence type="ECO:0000313" key="2">
    <source>
        <dbReference type="Proteomes" id="UP000007174"/>
    </source>
</evidence>
<organism evidence="1 2">
    <name type="scientific">Colletotrichum higginsianum (strain IMI 349063)</name>
    <name type="common">Crucifer anthracnose fungus</name>
    <dbReference type="NCBI Taxonomy" id="759273"/>
    <lineage>
        <taxon>Eukaryota</taxon>
        <taxon>Fungi</taxon>
        <taxon>Dikarya</taxon>
        <taxon>Ascomycota</taxon>
        <taxon>Pezizomycotina</taxon>
        <taxon>Sordariomycetes</taxon>
        <taxon>Hypocreomycetidae</taxon>
        <taxon>Glomerellales</taxon>
        <taxon>Glomerellaceae</taxon>
        <taxon>Colletotrichum</taxon>
        <taxon>Colletotrichum destructivum species complex</taxon>
    </lineage>
</organism>
<dbReference type="EMBL" id="CACQ02002657">
    <property type="protein sequence ID" value="CCF37833.1"/>
    <property type="molecule type" value="Genomic_DNA"/>
</dbReference>
<accession>H1VC80</accession>